<reference evidence="3" key="2">
    <citation type="submission" date="2021-04" db="EMBL/GenBank/DDBJ databases">
        <authorList>
            <person name="Gilroy R."/>
        </authorList>
    </citation>
    <scope>NUCLEOTIDE SEQUENCE</scope>
    <source>
        <strain evidence="3">CHK187-11901</strain>
    </source>
</reference>
<dbReference type="CDD" id="cd00165">
    <property type="entry name" value="S4"/>
    <property type="match status" value="1"/>
</dbReference>
<gene>
    <name evidence="3" type="ORF">H9702_06730</name>
</gene>
<dbReference type="Gene3D" id="3.10.290.10">
    <property type="entry name" value="RNA-binding S4 domain"/>
    <property type="match status" value="1"/>
</dbReference>
<dbReference type="GO" id="GO:0003723">
    <property type="term" value="F:RNA binding"/>
    <property type="evidence" value="ECO:0007669"/>
    <property type="project" value="UniProtKB-KW"/>
</dbReference>
<accession>A0A9D2SWV4</accession>
<dbReference type="AlphaFoldDB" id="A0A9D2SWV4"/>
<evidence type="ECO:0000256" key="1">
    <source>
        <dbReference type="PROSITE-ProRule" id="PRU00182"/>
    </source>
</evidence>
<evidence type="ECO:0000313" key="4">
    <source>
        <dbReference type="Proteomes" id="UP000823896"/>
    </source>
</evidence>
<comment type="caution">
    <text evidence="3">The sequence shown here is derived from an EMBL/GenBank/DDBJ whole genome shotgun (WGS) entry which is preliminary data.</text>
</comment>
<evidence type="ECO:0000313" key="3">
    <source>
        <dbReference type="EMBL" id="HJC36810.1"/>
    </source>
</evidence>
<proteinExistence type="predicted"/>
<dbReference type="EMBL" id="DWWM01000042">
    <property type="protein sequence ID" value="HJC36810.1"/>
    <property type="molecule type" value="Genomic_DNA"/>
</dbReference>
<dbReference type="InterPro" id="IPR036986">
    <property type="entry name" value="S4_RNA-bd_sf"/>
</dbReference>
<dbReference type="Gene3D" id="3.30.1370.160">
    <property type="match status" value="1"/>
</dbReference>
<dbReference type="InterPro" id="IPR012677">
    <property type="entry name" value="Nucleotide-bd_a/b_plait_sf"/>
</dbReference>
<name>A0A9D2SWV4_9FIRM</name>
<evidence type="ECO:0000259" key="2">
    <source>
        <dbReference type="Pfam" id="PF17774"/>
    </source>
</evidence>
<dbReference type="InterPro" id="IPR040591">
    <property type="entry name" value="RqcP2_RBD"/>
</dbReference>
<sequence length="230" mass="26218">MLDVCERQNRVIFTPFLSESEGRIVEQICGKSRLQRSWGGYPQAQRRCYALLPFAMDIEFPVCVLKASYQPRFGKLTHRDVLGAFMHQGIERAQLGDILIEERDIYVMAMEPISAYLIDQVTMIRHSGLRFSRYVGVPDIKVRTQRRECNVSSLRLDALVSALCHVSRSRAAALIEGGMVKVNDLPLEQCSALCDNNCAVSVRGYGRFQFVGVQKMTRKNRYVIEILVYC</sequence>
<dbReference type="Pfam" id="PF17774">
    <property type="entry name" value="YlmH_RBD"/>
    <property type="match status" value="1"/>
</dbReference>
<dbReference type="SUPFAM" id="SSF55174">
    <property type="entry name" value="Alpha-L RNA-binding motif"/>
    <property type="match status" value="1"/>
</dbReference>
<dbReference type="Proteomes" id="UP000823896">
    <property type="component" value="Unassembled WGS sequence"/>
</dbReference>
<dbReference type="Gene3D" id="3.30.70.330">
    <property type="match status" value="1"/>
</dbReference>
<dbReference type="PROSITE" id="PS50889">
    <property type="entry name" value="S4"/>
    <property type="match status" value="1"/>
</dbReference>
<organism evidence="3 4">
    <name type="scientific">Candidatus Merdibacter merdavium</name>
    <dbReference type="NCBI Taxonomy" id="2838692"/>
    <lineage>
        <taxon>Bacteria</taxon>
        <taxon>Bacillati</taxon>
        <taxon>Bacillota</taxon>
        <taxon>Erysipelotrichia</taxon>
        <taxon>Erysipelotrichales</taxon>
        <taxon>Erysipelotrichaceae</taxon>
        <taxon>Merdibacter</taxon>
    </lineage>
</organism>
<protein>
    <recommendedName>
        <fullName evidence="2">Ribosome-associated protein quality control protein P2 RNA-binding domain-containing protein</fullName>
    </recommendedName>
</protein>
<reference evidence="3" key="1">
    <citation type="journal article" date="2021" name="PeerJ">
        <title>Extensive microbial diversity within the chicken gut microbiome revealed by metagenomics and culture.</title>
        <authorList>
            <person name="Gilroy R."/>
            <person name="Ravi A."/>
            <person name="Getino M."/>
            <person name="Pursley I."/>
            <person name="Horton D.L."/>
            <person name="Alikhan N.F."/>
            <person name="Baker D."/>
            <person name="Gharbi K."/>
            <person name="Hall N."/>
            <person name="Watson M."/>
            <person name="Adriaenssens E.M."/>
            <person name="Foster-Nyarko E."/>
            <person name="Jarju S."/>
            <person name="Secka A."/>
            <person name="Antonio M."/>
            <person name="Oren A."/>
            <person name="Chaudhuri R.R."/>
            <person name="La Ragione R."/>
            <person name="Hildebrand F."/>
            <person name="Pallen M.J."/>
        </authorList>
    </citation>
    <scope>NUCLEOTIDE SEQUENCE</scope>
    <source>
        <strain evidence="3">CHK187-11901</strain>
    </source>
</reference>
<feature type="domain" description="Ribosome-associated protein quality control protein P2 RNA-binding" evidence="2">
    <location>
        <begin position="59"/>
        <end position="129"/>
    </location>
</feature>
<keyword evidence="1" id="KW-0694">RNA-binding</keyword>